<evidence type="ECO:0000259" key="2">
    <source>
        <dbReference type="Pfam" id="PF20149"/>
    </source>
</evidence>
<sequence length="1684" mass="185808">MAPPRPKVGPSVDFTTLPTRSTRRQATDDSPSPPRSEKSSQGRPARASKTAANKKAVWHGAAPVGPKPKDPNATGRKRSASNQQASAKSKARKMDDSAPDLQDTEMAEFPVAPVRSKAKQNVVSDSDDAPAPQAPETRRSHRSDPAQDPAELWDHDVDDADSEKSDGSNDEEHNDFEVEDEEDLQHVPTDVLSRMFAQEEVRWQNDDGLDADLNDNLGHERPSSRASMSSGYMSVPASEPAADSDESNAEASATFAALSEAAQRVPFAEQRKKKSAENTASVDEPCCLPPRKERGKRDTARDNEKPRFIDTAMSTKPQGSGKLRNNSSAPKVKQEPVEPTVRRQHVGKECQSSPDIISISDSDDDGIQVVDSSSIEIVFRPEDGKVTLKMQHSRVERTVQLGIDFYLGYYLFKITFPGTEQKNIFAKDALLNSAFKLRLFDVMERIKTDTTYRNLLTPLLHGRASSFRLKAKNASDATVMANYALQGNAEARTGFLITGMRYIYPSSPGPVDPRTGKRGDDVVDTTMPYMAAGIRSTLLLAFFKGSPSVADKYSELFETNKDGRKELPASMAALGGTAVHSSLNEHRTGHHVQSKFEGNAVQEIYDTHILLLDTLRAKGSTVLADLYDIMVISQCSLALDPALDLLRLNQWPWKPLLFLIYNSYITSPIDVVPAGCPTSPSQGGVKVFIHLVRKGDGTKNGFYWRHDLSSTAQSQPQPSTPRSSTAALFQPLLPLSPASFQPSLTPLPLTSSSGILPGPPSTPSSGVRRRAAKQPCQSLTCAEAGRRGGHRHAHCCQRTTLQCSAPQHNEPLASAINSVTVTPRTRVLASPAVAPTVASGSSLLSPPSFTYERPMGRIVDESYARKIQQGQHELASSDHFQREAYRKAQVNAVNIRLWLQNGHAGVPLSIHVPTFPWFHPKDCLPILALSDPDPCTTFAYWTKDEWKVSDTPIELRDIKSTVFLRLKDVTECVGGPAPTNPLPTINPLPQVYIQLTNFQDEVEAVVLEVTVFGRWFHPKHSETIVSLAHPYTCASYGYWSGDKWIIKDGPIEIVDLSVTIHLRLLHVTNCVGGPQPKRCLSNAYTPSPICFCPERPPISPLRLNSPVTQASSEIISLSSDDEDNKDEPVPTSSIAPPPSQPRFPLQYACDMNAGFEDMDSVSGGTISANFQFAFRATFKSSTYHKHRRVWDKMVRVHPEILMLAVRSCLIEGWLLAQKPKKGYEGGFSVEDLNKILLLHAGQAASVGTTYSDCVAEIVEWSEHPDTNKKLTVSWTYIILEQGPATPVDKMLRHFLQEKHIIPPKKALEAESLPEAGKTGGNVPGNNSLLGGENTVQQAPVIQSQMRQWDGSVLDFEKQQVKLLWDFLVYDPACDVKNYDPKVVIINRLGDEFCDITIRRSHVLDFTNTTTIQYNGVLRSNADEDISDPDLYELEDTLVTVSLRTQTVVGKAIYNDATLSTILAFNQDPYAVSWMIPGFKDVDLQGPLATWDPKAYFKWDVNGDHWIPEIGQREALRIVLVIHRTAIPESNVIPAEESDLVVQYLLLRHKDNTVLKEIRTANNIAAGKKSKGTGRTPKVWARWVGAIYTISKTESRVPRTCRTEAAGVFIKKKQIGLLVRAKGNWATKCTQTGELLAKNTTHDKLVKYLLCDDGKPLGIGPFLRKVQEIIEKGDVDEDDDNGSQA</sequence>
<feature type="compositionally biased region" description="Basic and acidic residues" evidence="1">
    <location>
        <begin position="136"/>
        <end position="145"/>
    </location>
</feature>
<reference evidence="3" key="1">
    <citation type="submission" date="2023-03" db="EMBL/GenBank/DDBJ databases">
        <title>Massive genome expansion in bonnet fungi (Mycena s.s.) driven by repeated elements and novel gene families across ecological guilds.</title>
        <authorList>
            <consortium name="Lawrence Berkeley National Laboratory"/>
            <person name="Harder C.B."/>
            <person name="Miyauchi S."/>
            <person name="Viragh M."/>
            <person name="Kuo A."/>
            <person name="Thoen E."/>
            <person name="Andreopoulos B."/>
            <person name="Lu D."/>
            <person name="Skrede I."/>
            <person name="Drula E."/>
            <person name="Henrissat B."/>
            <person name="Morin E."/>
            <person name="Kohler A."/>
            <person name="Barry K."/>
            <person name="LaButti K."/>
            <person name="Morin E."/>
            <person name="Salamov A."/>
            <person name="Lipzen A."/>
            <person name="Mereny Z."/>
            <person name="Hegedus B."/>
            <person name="Baldrian P."/>
            <person name="Stursova M."/>
            <person name="Weitz H."/>
            <person name="Taylor A."/>
            <person name="Grigoriev I.V."/>
            <person name="Nagy L.G."/>
            <person name="Martin F."/>
            <person name="Kauserud H."/>
        </authorList>
    </citation>
    <scope>NUCLEOTIDE SEQUENCE</scope>
    <source>
        <strain evidence="3">CBHHK002</strain>
    </source>
</reference>
<dbReference type="Proteomes" id="UP001218218">
    <property type="component" value="Unassembled WGS sequence"/>
</dbReference>
<proteinExistence type="predicted"/>
<feature type="compositionally biased region" description="Basic and acidic residues" evidence="1">
    <location>
        <begin position="290"/>
        <end position="308"/>
    </location>
</feature>
<keyword evidence="4" id="KW-1185">Reference proteome</keyword>
<accession>A0AAD7ASQ8</accession>
<name>A0AAD7ASQ8_9AGAR</name>
<feature type="region of interest" description="Disordered" evidence="1">
    <location>
        <begin position="1116"/>
        <end position="1140"/>
    </location>
</feature>
<gene>
    <name evidence="3" type="ORF">DFH08DRAFT_798069</name>
</gene>
<dbReference type="Pfam" id="PF20149">
    <property type="entry name" value="DUF6532"/>
    <property type="match status" value="1"/>
</dbReference>
<evidence type="ECO:0000313" key="4">
    <source>
        <dbReference type="Proteomes" id="UP001218218"/>
    </source>
</evidence>
<protein>
    <recommendedName>
        <fullName evidence="2">DUF6532 domain-containing protein</fullName>
    </recommendedName>
</protein>
<feature type="domain" description="DUF6532" evidence="2">
    <location>
        <begin position="403"/>
        <end position="614"/>
    </location>
</feature>
<dbReference type="EMBL" id="JARIHO010000002">
    <property type="protein sequence ID" value="KAJ7367259.1"/>
    <property type="molecule type" value="Genomic_DNA"/>
</dbReference>
<feature type="compositionally biased region" description="Basic and acidic residues" evidence="1">
    <location>
        <begin position="162"/>
        <end position="171"/>
    </location>
</feature>
<evidence type="ECO:0000256" key="1">
    <source>
        <dbReference type="SAM" id="MobiDB-lite"/>
    </source>
</evidence>
<organism evidence="3 4">
    <name type="scientific">Mycena albidolilacea</name>
    <dbReference type="NCBI Taxonomy" id="1033008"/>
    <lineage>
        <taxon>Eukaryota</taxon>
        <taxon>Fungi</taxon>
        <taxon>Dikarya</taxon>
        <taxon>Basidiomycota</taxon>
        <taxon>Agaricomycotina</taxon>
        <taxon>Agaricomycetes</taxon>
        <taxon>Agaricomycetidae</taxon>
        <taxon>Agaricales</taxon>
        <taxon>Marasmiineae</taxon>
        <taxon>Mycenaceae</taxon>
        <taxon>Mycena</taxon>
    </lineage>
</organism>
<comment type="caution">
    <text evidence="3">The sequence shown here is derived from an EMBL/GenBank/DDBJ whole genome shotgun (WGS) entry which is preliminary data.</text>
</comment>
<feature type="compositionally biased region" description="Polar residues" evidence="1">
    <location>
        <begin position="312"/>
        <end position="329"/>
    </location>
</feature>
<evidence type="ECO:0000313" key="3">
    <source>
        <dbReference type="EMBL" id="KAJ7367259.1"/>
    </source>
</evidence>
<feature type="compositionally biased region" description="Low complexity" evidence="1">
    <location>
        <begin position="249"/>
        <end position="262"/>
    </location>
</feature>
<feature type="region of interest" description="Disordered" evidence="1">
    <location>
        <begin position="1"/>
        <end position="362"/>
    </location>
</feature>
<feature type="compositionally biased region" description="Low complexity" evidence="1">
    <location>
        <begin position="351"/>
        <end position="360"/>
    </location>
</feature>
<dbReference type="InterPro" id="IPR045341">
    <property type="entry name" value="DUF6532"/>
</dbReference>
<feature type="compositionally biased region" description="Acidic residues" evidence="1">
    <location>
        <begin position="172"/>
        <end position="183"/>
    </location>
</feature>
<feature type="region of interest" description="Disordered" evidence="1">
    <location>
        <begin position="749"/>
        <end position="768"/>
    </location>
</feature>
<feature type="compositionally biased region" description="Low complexity" evidence="1">
    <location>
        <begin position="224"/>
        <end position="241"/>
    </location>
</feature>